<evidence type="ECO:0000313" key="1">
    <source>
        <dbReference type="EMBL" id="MEY8018977.1"/>
    </source>
</evidence>
<accession>A0ABV4C932</accession>
<name>A0ABV4C932_9MYCO</name>
<gene>
    <name evidence="1" type="ORF">AB8998_30465</name>
</gene>
<evidence type="ECO:0000313" key="2">
    <source>
        <dbReference type="Proteomes" id="UP001564760"/>
    </source>
</evidence>
<reference evidence="1 2" key="1">
    <citation type="submission" date="2024-08" db="EMBL/GenBank/DDBJ databases">
        <title>Mycobacterium servetensis sp. nov., a novel rapid-growing mycobacterial species recovered from a human patient in Zaragoza, Spain.</title>
        <authorList>
            <person name="Tristancho-Baro A.I."/>
            <person name="Buenestado-Serrano S."/>
            <person name="Garcia De Viedma D."/>
            <person name="Milagro-Beamonte A."/>
            <person name="Burillo N."/>
            <person name="Sanz S."/>
            <person name="Lopez-Calleja A.I."/>
            <person name="Penas-Utrilla D."/>
            <person name="Guardingo M."/>
            <person name="Garcia M.J."/>
            <person name="Vinuelas-Bayon J."/>
        </authorList>
    </citation>
    <scope>NUCLEOTIDE SEQUENCE [LARGE SCALE GENOMIC DNA]</scope>
    <source>
        <strain evidence="2">HUMS_12744610</strain>
    </source>
</reference>
<dbReference type="Proteomes" id="UP001564760">
    <property type="component" value="Unassembled WGS sequence"/>
</dbReference>
<dbReference type="RefSeq" id="WP_369742019.1">
    <property type="nucleotide sequence ID" value="NZ_JBGEDP010000002.1"/>
</dbReference>
<dbReference type="EMBL" id="JBGEDP010000002">
    <property type="protein sequence ID" value="MEY8018977.1"/>
    <property type="molecule type" value="Genomic_DNA"/>
</dbReference>
<proteinExistence type="predicted"/>
<sequence>MKITDRNLVQAGDRVTWGALGYVHEGIARSDPDHWDGQLAVNGGIDWWANFLWAERD</sequence>
<protein>
    <submittedName>
        <fullName evidence="1">Uncharacterized protein</fullName>
    </submittedName>
</protein>
<organism evidence="1 2">
    <name type="scientific">Mycobacterium servetii</name>
    <dbReference type="NCBI Taxonomy" id="3237418"/>
    <lineage>
        <taxon>Bacteria</taxon>
        <taxon>Bacillati</taxon>
        <taxon>Actinomycetota</taxon>
        <taxon>Actinomycetes</taxon>
        <taxon>Mycobacteriales</taxon>
        <taxon>Mycobacteriaceae</taxon>
        <taxon>Mycobacterium</taxon>
    </lineage>
</organism>
<comment type="caution">
    <text evidence="1">The sequence shown here is derived from an EMBL/GenBank/DDBJ whole genome shotgun (WGS) entry which is preliminary data.</text>
</comment>
<keyword evidence="2" id="KW-1185">Reference proteome</keyword>